<evidence type="ECO:0000259" key="2">
    <source>
        <dbReference type="PROSITE" id="PS00214"/>
    </source>
</evidence>
<reference evidence="3" key="1">
    <citation type="submission" date="2025-08" db="UniProtKB">
        <authorList>
            <consortium name="Ensembl"/>
        </authorList>
    </citation>
    <scope>IDENTIFICATION</scope>
</reference>
<comment type="similarity">
    <text evidence="1">Belongs to the calycin superfamily. Fatty-acid binding protein (FABP) family.</text>
</comment>
<dbReference type="Gene3D" id="2.40.128.20">
    <property type="match status" value="1"/>
</dbReference>
<dbReference type="Ensembl" id="ENSSANT00000079996.1">
    <property type="protein sequence ID" value="ENSSANP00000075246.1"/>
    <property type="gene ID" value="ENSSANG00000037500.1"/>
</dbReference>
<reference evidence="3" key="2">
    <citation type="submission" date="2025-09" db="UniProtKB">
        <authorList>
            <consortium name="Ensembl"/>
        </authorList>
    </citation>
    <scope>IDENTIFICATION</scope>
</reference>
<dbReference type="InterPro" id="IPR000463">
    <property type="entry name" value="Fatty_acid-bd"/>
</dbReference>
<organism evidence="3 4">
    <name type="scientific">Sinocyclocheilus anshuiensis</name>
    <dbReference type="NCBI Taxonomy" id="1608454"/>
    <lineage>
        <taxon>Eukaryota</taxon>
        <taxon>Metazoa</taxon>
        <taxon>Chordata</taxon>
        <taxon>Craniata</taxon>
        <taxon>Vertebrata</taxon>
        <taxon>Euteleostomi</taxon>
        <taxon>Actinopterygii</taxon>
        <taxon>Neopterygii</taxon>
        <taxon>Teleostei</taxon>
        <taxon>Ostariophysi</taxon>
        <taxon>Cypriniformes</taxon>
        <taxon>Cyprinidae</taxon>
        <taxon>Cyprininae</taxon>
        <taxon>Sinocyclocheilus</taxon>
    </lineage>
</organism>
<name>A0A671QWV0_9TELE</name>
<dbReference type="InterPro" id="IPR012674">
    <property type="entry name" value="Calycin"/>
</dbReference>
<dbReference type="Proteomes" id="UP000472260">
    <property type="component" value="Unassembled WGS sequence"/>
</dbReference>
<dbReference type="InterPro" id="IPR000566">
    <property type="entry name" value="Lipocln_cytosolic_FA-bd_dom"/>
</dbReference>
<dbReference type="SUPFAM" id="SSF50814">
    <property type="entry name" value="Lipocalins"/>
    <property type="match status" value="1"/>
</dbReference>
<accession>A0A671QWV0</accession>
<evidence type="ECO:0000313" key="4">
    <source>
        <dbReference type="Proteomes" id="UP000472260"/>
    </source>
</evidence>
<dbReference type="PANTHER" id="PTHR11955">
    <property type="entry name" value="FATTY ACID BINDING PROTEIN"/>
    <property type="match status" value="1"/>
</dbReference>
<dbReference type="AlphaFoldDB" id="A0A671QWV0"/>
<dbReference type="GO" id="GO:0008289">
    <property type="term" value="F:lipid binding"/>
    <property type="evidence" value="ECO:0007669"/>
    <property type="project" value="InterPro"/>
</dbReference>
<feature type="domain" description="Cytosolic fatty-acid binding proteins" evidence="2">
    <location>
        <begin position="8"/>
        <end position="25"/>
    </location>
</feature>
<evidence type="ECO:0000256" key="1">
    <source>
        <dbReference type="ARBA" id="ARBA00008390"/>
    </source>
</evidence>
<protein>
    <submittedName>
        <fullName evidence="3">Retinol binding protein 1a, cellular</fullName>
    </submittedName>
</protein>
<keyword evidence="4" id="KW-1185">Reference proteome</keyword>
<dbReference type="InterPro" id="IPR031259">
    <property type="entry name" value="ILBP"/>
</dbReference>
<dbReference type="PROSITE" id="PS00214">
    <property type="entry name" value="FABP"/>
    <property type="match status" value="1"/>
</dbReference>
<dbReference type="Pfam" id="PF00061">
    <property type="entry name" value="Lipocalin"/>
    <property type="match status" value="1"/>
</dbReference>
<sequence>MSKPNYAGIYNMVSQDNFEEYLAALDVNYALRKVVCILKPSKHIEHDVNSGKMKIKTVTTFRNFDMDFTLGQEFTEDLGPVGAKTTVNWDGDKLVCVQQGEKEGRGWTHWLEGNLLHLVRKQELSRVRKTALHIYIIQFFDKTVKIYQ</sequence>
<proteinExistence type="inferred from homology"/>
<evidence type="ECO:0000313" key="3">
    <source>
        <dbReference type="Ensembl" id="ENSSANP00000075246.1"/>
    </source>
</evidence>